<sequence length="152" mass="16800">MTIFSYVYLAVFVIAAAVLVYVRTQLVFTARPNRFFQWFYWAAAVMIGIFTVLTSRTPADYISGFFITGMLGLFGFWRNGVTADSLITRIGAVRGLNSLTALHLTVLPTGLTEVAPMVGSVTIAKLRLTQSPAVLKAFLDKRMDPARVIIDE</sequence>
<evidence type="ECO:0000313" key="3">
    <source>
        <dbReference type="Proteomes" id="UP001597212"/>
    </source>
</evidence>
<evidence type="ECO:0000313" key="2">
    <source>
        <dbReference type="EMBL" id="MFD1441574.1"/>
    </source>
</evidence>
<keyword evidence="3" id="KW-1185">Reference proteome</keyword>
<feature type="transmembrane region" description="Helical" evidence="1">
    <location>
        <begin position="59"/>
        <end position="77"/>
    </location>
</feature>
<proteinExistence type="predicted"/>
<dbReference type="EMBL" id="JBHTOK010000071">
    <property type="protein sequence ID" value="MFD1441574.1"/>
    <property type="molecule type" value="Genomic_DNA"/>
</dbReference>
<feature type="transmembrane region" description="Helical" evidence="1">
    <location>
        <begin position="6"/>
        <end position="23"/>
    </location>
</feature>
<protein>
    <submittedName>
        <fullName evidence="2">Uncharacterized protein</fullName>
    </submittedName>
</protein>
<name>A0ABW4CVX8_9LACO</name>
<evidence type="ECO:0000256" key="1">
    <source>
        <dbReference type="SAM" id="Phobius"/>
    </source>
</evidence>
<gene>
    <name evidence="2" type="ORF">ACFQ5K_09335</name>
</gene>
<keyword evidence="1" id="KW-0812">Transmembrane</keyword>
<comment type="caution">
    <text evidence="2">The sequence shown here is derived from an EMBL/GenBank/DDBJ whole genome shotgun (WGS) entry which is preliminary data.</text>
</comment>
<organism evidence="2 3">
    <name type="scientific">Lacticaseibacillus hegangensis</name>
    <dbReference type="NCBI Taxonomy" id="2486010"/>
    <lineage>
        <taxon>Bacteria</taxon>
        <taxon>Bacillati</taxon>
        <taxon>Bacillota</taxon>
        <taxon>Bacilli</taxon>
        <taxon>Lactobacillales</taxon>
        <taxon>Lactobacillaceae</taxon>
        <taxon>Lacticaseibacillus</taxon>
    </lineage>
</organism>
<dbReference type="RefSeq" id="WP_125756552.1">
    <property type="nucleotide sequence ID" value="NZ_JBHTOK010000071.1"/>
</dbReference>
<reference evidence="3" key="1">
    <citation type="journal article" date="2019" name="Int. J. Syst. Evol. Microbiol.">
        <title>The Global Catalogue of Microorganisms (GCM) 10K type strain sequencing project: providing services to taxonomists for standard genome sequencing and annotation.</title>
        <authorList>
            <consortium name="The Broad Institute Genomics Platform"/>
            <consortium name="The Broad Institute Genome Sequencing Center for Infectious Disease"/>
            <person name="Wu L."/>
            <person name="Ma J."/>
        </authorList>
    </citation>
    <scope>NUCLEOTIDE SEQUENCE [LARGE SCALE GENOMIC DNA]</scope>
    <source>
        <strain evidence="3">CCM 8912</strain>
    </source>
</reference>
<keyword evidence="1" id="KW-0472">Membrane</keyword>
<keyword evidence="1" id="KW-1133">Transmembrane helix</keyword>
<accession>A0ABW4CVX8</accession>
<dbReference type="Proteomes" id="UP001597212">
    <property type="component" value="Unassembled WGS sequence"/>
</dbReference>
<feature type="transmembrane region" description="Helical" evidence="1">
    <location>
        <begin position="35"/>
        <end position="53"/>
    </location>
</feature>